<gene>
    <name evidence="1" type="ORF">RchiOBHm_Chr5g0039921</name>
</gene>
<protein>
    <submittedName>
        <fullName evidence="1">Uncharacterized protein</fullName>
    </submittedName>
</protein>
<organism evidence="1 2">
    <name type="scientific">Rosa chinensis</name>
    <name type="common">China rose</name>
    <dbReference type="NCBI Taxonomy" id="74649"/>
    <lineage>
        <taxon>Eukaryota</taxon>
        <taxon>Viridiplantae</taxon>
        <taxon>Streptophyta</taxon>
        <taxon>Embryophyta</taxon>
        <taxon>Tracheophyta</taxon>
        <taxon>Spermatophyta</taxon>
        <taxon>Magnoliopsida</taxon>
        <taxon>eudicotyledons</taxon>
        <taxon>Gunneridae</taxon>
        <taxon>Pentapetalae</taxon>
        <taxon>rosids</taxon>
        <taxon>fabids</taxon>
        <taxon>Rosales</taxon>
        <taxon>Rosaceae</taxon>
        <taxon>Rosoideae</taxon>
        <taxon>Rosoideae incertae sedis</taxon>
        <taxon>Rosa</taxon>
    </lineage>
</organism>
<dbReference type="AlphaFoldDB" id="A0A2P6QCE4"/>
<dbReference type="EMBL" id="PDCK01000043">
    <property type="protein sequence ID" value="PRQ31846.1"/>
    <property type="molecule type" value="Genomic_DNA"/>
</dbReference>
<evidence type="ECO:0000313" key="2">
    <source>
        <dbReference type="Proteomes" id="UP000238479"/>
    </source>
</evidence>
<evidence type="ECO:0000313" key="1">
    <source>
        <dbReference type="EMBL" id="PRQ31846.1"/>
    </source>
</evidence>
<name>A0A2P6QCE4_ROSCH</name>
<reference evidence="1 2" key="1">
    <citation type="journal article" date="2018" name="Nat. Genet.">
        <title>The Rosa genome provides new insights in the design of modern roses.</title>
        <authorList>
            <person name="Bendahmane M."/>
        </authorList>
    </citation>
    <scope>NUCLEOTIDE SEQUENCE [LARGE SCALE GENOMIC DNA]</scope>
    <source>
        <strain evidence="2">cv. Old Blush</strain>
    </source>
</reference>
<accession>A0A2P6QCE4</accession>
<keyword evidence="2" id="KW-1185">Reference proteome</keyword>
<proteinExistence type="predicted"/>
<dbReference type="Proteomes" id="UP000238479">
    <property type="component" value="Chromosome 5"/>
</dbReference>
<dbReference type="Gramene" id="PRQ31846">
    <property type="protein sequence ID" value="PRQ31846"/>
    <property type="gene ID" value="RchiOBHm_Chr5g0039921"/>
</dbReference>
<comment type="caution">
    <text evidence="1">The sequence shown here is derived from an EMBL/GenBank/DDBJ whole genome shotgun (WGS) entry which is preliminary data.</text>
</comment>
<sequence>MCWWCAAAREKNNMGRVNCGLGASALKEEKKKCNCREMCGLGVREKKELSLVLIIWVVSVAFKRGRDR</sequence>